<dbReference type="Proteomes" id="UP001367316">
    <property type="component" value="Unassembled WGS sequence"/>
</dbReference>
<feature type="chain" id="PRO_5046932821" evidence="1">
    <location>
        <begin position="16"/>
        <end position="179"/>
    </location>
</feature>
<dbReference type="EMBL" id="JBBPBF010000020">
    <property type="protein sequence ID" value="KAK7610023.1"/>
    <property type="molecule type" value="Genomic_DNA"/>
</dbReference>
<reference evidence="2 3" key="1">
    <citation type="submission" date="2024-04" db="EMBL/GenBank/DDBJ databases">
        <title>Phyllosticta paracitricarpa is synonymous to the EU quarantine fungus P. citricarpa based on phylogenomic analyses.</title>
        <authorList>
            <consortium name="Lawrence Berkeley National Laboratory"/>
            <person name="Van ingen-buijs V.A."/>
            <person name="Van westerhoven A.C."/>
            <person name="Haridas S."/>
            <person name="Skiadas P."/>
            <person name="Martin F."/>
            <person name="Groenewald J.Z."/>
            <person name="Crous P.W."/>
            <person name="Seidl M.F."/>
        </authorList>
    </citation>
    <scope>NUCLEOTIDE SEQUENCE [LARGE SCALE GENOMIC DNA]</scope>
    <source>
        <strain evidence="2 3">CBS 141358</strain>
    </source>
</reference>
<keyword evidence="3" id="KW-1185">Reference proteome</keyword>
<accession>A0ABR1N475</accession>
<protein>
    <submittedName>
        <fullName evidence="2">Uncharacterized protein</fullName>
    </submittedName>
</protein>
<evidence type="ECO:0000313" key="3">
    <source>
        <dbReference type="Proteomes" id="UP001367316"/>
    </source>
</evidence>
<organism evidence="2 3">
    <name type="scientific">Phyllosticta paracitricarpa</name>
    <dbReference type="NCBI Taxonomy" id="2016321"/>
    <lineage>
        <taxon>Eukaryota</taxon>
        <taxon>Fungi</taxon>
        <taxon>Dikarya</taxon>
        <taxon>Ascomycota</taxon>
        <taxon>Pezizomycotina</taxon>
        <taxon>Dothideomycetes</taxon>
        <taxon>Dothideomycetes incertae sedis</taxon>
        <taxon>Botryosphaeriales</taxon>
        <taxon>Phyllostictaceae</taxon>
        <taxon>Phyllosticta</taxon>
    </lineage>
</organism>
<evidence type="ECO:0000256" key="1">
    <source>
        <dbReference type="SAM" id="SignalP"/>
    </source>
</evidence>
<proteinExistence type="predicted"/>
<sequence>FFFFFFFFFFGTTTTCPNTTTTAIPTTVHRHLLHSTSVQIPHQPTNLTPISPSPTTPLLTRSHLSPLTYLPPLVPTLPLKIHLPSPSSHGRRRRSSHHIHIVYRIPSPKPRNILAPITQLERLQTTCTVPCESAPAAAISTISVWLALRTWSRWLRHSGQAGNAACHSRAKLRREEAAR</sequence>
<gene>
    <name evidence="2" type="ORF">JOL62DRAFT_577247</name>
</gene>
<keyword evidence="1" id="KW-0732">Signal</keyword>
<feature type="non-terminal residue" evidence="2">
    <location>
        <position position="1"/>
    </location>
</feature>
<comment type="caution">
    <text evidence="2">The sequence shown here is derived from an EMBL/GenBank/DDBJ whole genome shotgun (WGS) entry which is preliminary data.</text>
</comment>
<evidence type="ECO:0000313" key="2">
    <source>
        <dbReference type="EMBL" id="KAK7610023.1"/>
    </source>
</evidence>
<name>A0ABR1N475_9PEZI</name>
<feature type="signal peptide" evidence="1">
    <location>
        <begin position="1"/>
        <end position="15"/>
    </location>
</feature>